<dbReference type="InterPro" id="IPR007831">
    <property type="entry name" value="T2SS_GspE_N"/>
</dbReference>
<protein>
    <submittedName>
        <fullName evidence="6">MSHA fimbrial ATPase MshE</fullName>
    </submittedName>
</protein>
<dbReference type="Pfam" id="PF00437">
    <property type="entry name" value="T2SSE"/>
    <property type="match status" value="1"/>
</dbReference>
<evidence type="ECO:0000313" key="6">
    <source>
        <dbReference type="EMBL" id="GAA3929406.1"/>
    </source>
</evidence>
<dbReference type="InterPro" id="IPR027417">
    <property type="entry name" value="P-loop_NTPase"/>
</dbReference>
<dbReference type="Gene3D" id="3.30.300.160">
    <property type="entry name" value="Type II secretion system, protein E, N-terminal domain"/>
    <property type="match status" value="1"/>
</dbReference>
<dbReference type="Gene3D" id="3.30.450.90">
    <property type="match status" value="1"/>
</dbReference>
<dbReference type="RefSeq" id="WP_344799118.1">
    <property type="nucleotide sequence ID" value="NZ_BAABBN010000007.1"/>
</dbReference>
<accession>A0ABP7MSG1</accession>
<dbReference type="SMART" id="SM00382">
    <property type="entry name" value="AAA"/>
    <property type="match status" value="1"/>
</dbReference>
<reference evidence="7" key="1">
    <citation type="journal article" date="2019" name="Int. J. Syst. Evol. Microbiol.">
        <title>The Global Catalogue of Microorganisms (GCM) 10K type strain sequencing project: providing services to taxonomists for standard genome sequencing and annotation.</title>
        <authorList>
            <consortium name="The Broad Institute Genomics Platform"/>
            <consortium name="The Broad Institute Genome Sequencing Center for Infectious Disease"/>
            <person name="Wu L."/>
            <person name="Ma J."/>
        </authorList>
    </citation>
    <scope>NUCLEOTIDE SEQUENCE [LARGE SCALE GENOMIC DNA]</scope>
    <source>
        <strain evidence="7">JCM 17551</strain>
    </source>
</reference>
<dbReference type="SUPFAM" id="SSF52540">
    <property type="entry name" value="P-loop containing nucleoside triphosphate hydrolases"/>
    <property type="match status" value="1"/>
</dbReference>
<dbReference type="InterPro" id="IPR003593">
    <property type="entry name" value="AAA+_ATPase"/>
</dbReference>
<proteinExistence type="inferred from homology"/>
<dbReference type="InterPro" id="IPR001482">
    <property type="entry name" value="T2SS/T4SS_dom"/>
</dbReference>
<evidence type="ECO:0000256" key="3">
    <source>
        <dbReference type="ARBA" id="ARBA00022840"/>
    </source>
</evidence>
<keyword evidence="7" id="KW-1185">Reference proteome</keyword>
<dbReference type="PROSITE" id="PS00662">
    <property type="entry name" value="T2SP_E"/>
    <property type="match status" value="1"/>
</dbReference>
<evidence type="ECO:0000259" key="5">
    <source>
        <dbReference type="PROSITE" id="PS00662"/>
    </source>
</evidence>
<keyword evidence="2" id="KW-0547">Nucleotide-binding</keyword>
<dbReference type="PANTHER" id="PTHR30258:SF29">
    <property type="entry name" value="MSHA PILUS ASSEMBLY ATPASE MSHE"/>
    <property type="match status" value="1"/>
</dbReference>
<sequence length="618" mass="68683">MAQPRVRIGDLLVNQGLIKEKQLMTALEEQKRSGKKIGKALIDLGFVTEQQMLEAMAGHFNYPYVDLVRFQLKNDLIIQLPETQARRFRAILLADQPDGYLVGMLDPLDLMAIDELQRHLKRPVHPAFVKEKELNDALDRAYRRTGEIASLATELEDELGSSTDFDLNELATTGESSEAPVVRMLQSIFEDAVQVRASDIHIEPDEGVLRVRLRIDGELQEQVMKEKRIASALVSRLKIMSGLDISEKRLPQDGRFNIRVMNKSIDVRLSTLPTPYGESVVMRLLDQSQGTLSMDKLGMPDDIRLRIETLIQRPHGMILVTGPTGSGKTTTLYSALTLLNKPEKKIITAEDPIEYRLPRITQVQVNTKVGLTFSSVLRTALRQDPDIILVGEMRDQETAEIGLRAAMTGHLVLSTLHTNDSISTAMRLIDMGCDAYLVASSLRAIVAQRLIRKICEYCAEPDQLSIQEKAWVKNISPASLDAPFIKGRGCHQCNNTGYSGRIGVYELLEMDEAMLDALRRNNASEFAKAANANPYYVSLTECAMSYARAGVTSVHEVFRISASLDERVAFTPPPPPAEPDNTPSTRQAVPEEGSKVKPTADTSGEISMDLDLPDFGDL</sequence>
<feature type="domain" description="Bacterial type II secretion system protein E" evidence="5">
    <location>
        <begin position="381"/>
        <end position="395"/>
    </location>
</feature>
<dbReference type="CDD" id="cd01129">
    <property type="entry name" value="PulE-GspE-like"/>
    <property type="match status" value="1"/>
</dbReference>
<gene>
    <name evidence="6" type="primary">mshE</name>
    <name evidence="6" type="ORF">GCM10022277_27440</name>
</gene>
<organism evidence="6 7">
    <name type="scientific">Litoribacillus peritrichatus</name>
    <dbReference type="NCBI Taxonomy" id="718191"/>
    <lineage>
        <taxon>Bacteria</taxon>
        <taxon>Pseudomonadati</taxon>
        <taxon>Pseudomonadota</taxon>
        <taxon>Gammaproteobacteria</taxon>
        <taxon>Oceanospirillales</taxon>
        <taxon>Oceanospirillaceae</taxon>
        <taxon>Litoribacillus</taxon>
    </lineage>
</organism>
<dbReference type="InterPro" id="IPR037257">
    <property type="entry name" value="T2SS_E_N_sf"/>
</dbReference>
<dbReference type="SUPFAM" id="SSF160246">
    <property type="entry name" value="EspE N-terminal domain-like"/>
    <property type="match status" value="1"/>
</dbReference>
<feature type="region of interest" description="Disordered" evidence="4">
    <location>
        <begin position="568"/>
        <end position="618"/>
    </location>
</feature>
<keyword evidence="3" id="KW-0067">ATP-binding</keyword>
<comment type="caution">
    <text evidence="6">The sequence shown here is derived from an EMBL/GenBank/DDBJ whole genome shotgun (WGS) entry which is preliminary data.</text>
</comment>
<evidence type="ECO:0000313" key="7">
    <source>
        <dbReference type="Proteomes" id="UP001501565"/>
    </source>
</evidence>
<dbReference type="Gene3D" id="3.40.50.300">
    <property type="entry name" value="P-loop containing nucleotide triphosphate hydrolases"/>
    <property type="match status" value="1"/>
</dbReference>
<dbReference type="Proteomes" id="UP001501565">
    <property type="component" value="Unassembled WGS sequence"/>
</dbReference>
<dbReference type="EMBL" id="BAABBN010000007">
    <property type="protein sequence ID" value="GAA3929406.1"/>
    <property type="molecule type" value="Genomic_DNA"/>
</dbReference>
<evidence type="ECO:0000256" key="1">
    <source>
        <dbReference type="ARBA" id="ARBA00006611"/>
    </source>
</evidence>
<dbReference type="Pfam" id="PF05157">
    <property type="entry name" value="MshEN"/>
    <property type="match status" value="1"/>
</dbReference>
<dbReference type="PANTHER" id="PTHR30258">
    <property type="entry name" value="TYPE II SECRETION SYSTEM PROTEIN GSPE-RELATED"/>
    <property type="match status" value="1"/>
</dbReference>
<evidence type="ECO:0000256" key="2">
    <source>
        <dbReference type="ARBA" id="ARBA00022741"/>
    </source>
</evidence>
<evidence type="ECO:0000256" key="4">
    <source>
        <dbReference type="SAM" id="MobiDB-lite"/>
    </source>
</evidence>
<name>A0ABP7MSG1_9GAMM</name>
<comment type="similarity">
    <text evidence="1">Belongs to the GSP E family.</text>
</comment>
<dbReference type="Gene3D" id="1.10.40.70">
    <property type="match status" value="1"/>
</dbReference>